<reference evidence="3" key="1">
    <citation type="submission" date="2016-10" db="EMBL/GenBank/DDBJ databases">
        <authorList>
            <person name="Varghese N."/>
            <person name="Submissions S."/>
        </authorList>
    </citation>
    <scope>NUCLEOTIDE SEQUENCE [LARGE SCALE GENOMIC DNA]</scope>
    <source>
        <strain evidence="3">DSM 22427</strain>
    </source>
</reference>
<dbReference type="SUPFAM" id="SSF54637">
    <property type="entry name" value="Thioesterase/thiol ester dehydrase-isomerase"/>
    <property type="match status" value="1"/>
</dbReference>
<accession>A0A1I6Q8L4</accession>
<organism evidence="2 3">
    <name type="scientific">Halostagnicola kamekurae</name>
    <dbReference type="NCBI Taxonomy" id="619731"/>
    <lineage>
        <taxon>Archaea</taxon>
        <taxon>Methanobacteriati</taxon>
        <taxon>Methanobacteriota</taxon>
        <taxon>Stenosarchaea group</taxon>
        <taxon>Halobacteria</taxon>
        <taxon>Halobacteriales</taxon>
        <taxon>Natrialbaceae</taxon>
        <taxon>Halostagnicola</taxon>
    </lineage>
</organism>
<proteinExistence type="predicted"/>
<dbReference type="InterPro" id="IPR002539">
    <property type="entry name" value="MaoC-like_dom"/>
</dbReference>
<name>A0A1I6Q8L4_9EURY</name>
<dbReference type="PANTHER" id="PTHR43664">
    <property type="entry name" value="MONOAMINE OXIDASE-RELATED"/>
    <property type="match status" value="1"/>
</dbReference>
<evidence type="ECO:0000259" key="1">
    <source>
        <dbReference type="Pfam" id="PF01575"/>
    </source>
</evidence>
<keyword evidence="3" id="KW-1185">Reference proteome</keyword>
<dbReference type="InterPro" id="IPR052342">
    <property type="entry name" value="MCH/BMMD"/>
</dbReference>
<evidence type="ECO:0000313" key="2">
    <source>
        <dbReference type="EMBL" id="SFS48806.1"/>
    </source>
</evidence>
<dbReference type="EMBL" id="FOZS01000001">
    <property type="protein sequence ID" value="SFS48806.1"/>
    <property type="molecule type" value="Genomic_DNA"/>
</dbReference>
<dbReference type="CDD" id="cd03454">
    <property type="entry name" value="YdeM"/>
    <property type="match status" value="1"/>
</dbReference>
<dbReference type="InterPro" id="IPR029069">
    <property type="entry name" value="HotDog_dom_sf"/>
</dbReference>
<evidence type="ECO:0000313" key="3">
    <source>
        <dbReference type="Proteomes" id="UP000199199"/>
    </source>
</evidence>
<dbReference type="Gene3D" id="3.10.129.10">
    <property type="entry name" value="Hotdog Thioesterase"/>
    <property type="match status" value="1"/>
</dbReference>
<dbReference type="AlphaFoldDB" id="A0A1I6Q8L4"/>
<sequence>MATYYEDIDVGDTHTFGDRTISKDEIIEFAEQYDPQTYHVDEDAAEDSMFGELIASGWHTASLCMREFVENIADEAWLGARGIDELRWIKPVTPGDTLSMTVEVVDKRPLEDDPTVGHVDTRLTAYNQDDEAVITWIGLGIVARRDAEQS</sequence>
<dbReference type="RefSeq" id="WP_092902403.1">
    <property type="nucleotide sequence ID" value="NZ_FOZS01000001.1"/>
</dbReference>
<protein>
    <submittedName>
        <fullName evidence="2">Acyl dehydratase</fullName>
    </submittedName>
</protein>
<gene>
    <name evidence="2" type="ORF">SAMN04488556_1074</name>
</gene>
<dbReference type="Pfam" id="PF01575">
    <property type="entry name" value="MaoC_dehydratas"/>
    <property type="match status" value="1"/>
</dbReference>
<dbReference type="OrthoDB" id="225748at2157"/>
<dbReference type="Proteomes" id="UP000199199">
    <property type="component" value="Unassembled WGS sequence"/>
</dbReference>
<dbReference type="PANTHER" id="PTHR43664:SF1">
    <property type="entry name" value="BETA-METHYLMALYL-COA DEHYDRATASE"/>
    <property type="match status" value="1"/>
</dbReference>
<feature type="domain" description="MaoC-like" evidence="1">
    <location>
        <begin position="17"/>
        <end position="121"/>
    </location>
</feature>